<dbReference type="InterPro" id="IPR011990">
    <property type="entry name" value="TPR-like_helical_dom_sf"/>
</dbReference>
<evidence type="ECO:0000259" key="6">
    <source>
        <dbReference type="Pfam" id="PF07980"/>
    </source>
</evidence>
<sequence>MKLIKNIILLCSAAFITNSCQQGLLDTNPYQAMGSGQMWTNESLADMGVNAIYNTFRYDRIGRRIYMYDALANVSQNRDGEALLQGTATTGADLFSGYWKEHYEGVSRANDAITNLPEKAPLSAEKMGRLVAESKFLRAFFYYRLNEVFKGVPIYTTPTSVSEYTLGRETEAKVWEFIISDLTDCINEPNFPDRYVKGNSLYGRATKGAAYALRGKAYMWLKEWAKAEADFKKVGEAGYKLFEGSYSDLFKEANEQCEEMILTVQNIGVVNCGSDTQKALGTRSSYGSGWNTFCPNPDHVDSYANIDGSPFNWDDIIPGYNLMKPNDRVVFFLRDNMTDAEKGKINSPEMSQYLPEGNEARIMKAYENRDPRLKMTIITPYSTYRGVLSGKENTVTLRHPYRTDNLPEQDLQLASSGKYYYLYRKFVYEGLDETPSRDYGPIDQPIIRYADVLLLQAEALNEQGKTAEAIECVNKVRARAGVALLNSNQYTQVAGQDNMRERIRNERRWELNCEGVLLFDEMRWRTWENTFKPTNGTKEIWGGIYKSCAAWKGDYMYAWPIPLKECQMNTNLIQNDGWTN</sequence>
<name>A0ABR7DX82_9BACT</name>
<evidence type="ECO:0000259" key="7">
    <source>
        <dbReference type="Pfam" id="PF14322"/>
    </source>
</evidence>
<dbReference type="InterPro" id="IPR012944">
    <property type="entry name" value="SusD_RagB_dom"/>
</dbReference>
<evidence type="ECO:0000256" key="2">
    <source>
        <dbReference type="ARBA" id="ARBA00006275"/>
    </source>
</evidence>
<protein>
    <submittedName>
        <fullName evidence="8">RagB/SusD family nutrient uptake outer membrane protein</fullName>
    </submittedName>
</protein>
<evidence type="ECO:0000313" key="8">
    <source>
        <dbReference type="EMBL" id="MBC5642122.1"/>
    </source>
</evidence>
<comment type="subcellular location">
    <subcellularLocation>
        <location evidence="1">Cell outer membrane</location>
    </subcellularLocation>
</comment>
<evidence type="ECO:0000256" key="5">
    <source>
        <dbReference type="ARBA" id="ARBA00023237"/>
    </source>
</evidence>
<feature type="domain" description="SusD-like N-terminal" evidence="7">
    <location>
        <begin position="25"/>
        <end position="218"/>
    </location>
</feature>
<dbReference type="Pfam" id="PF07980">
    <property type="entry name" value="SusD_RagB"/>
    <property type="match status" value="1"/>
</dbReference>
<comment type="similarity">
    <text evidence="2">Belongs to the SusD family.</text>
</comment>
<dbReference type="Pfam" id="PF14322">
    <property type="entry name" value="SusD-like_3"/>
    <property type="match status" value="1"/>
</dbReference>
<organism evidence="8 9">
    <name type="scientific">Parabacteroides segnis</name>
    <dbReference type="NCBI Taxonomy" id="2763058"/>
    <lineage>
        <taxon>Bacteria</taxon>
        <taxon>Pseudomonadati</taxon>
        <taxon>Bacteroidota</taxon>
        <taxon>Bacteroidia</taxon>
        <taxon>Bacteroidales</taxon>
        <taxon>Tannerellaceae</taxon>
        <taxon>Parabacteroides</taxon>
    </lineage>
</organism>
<dbReference type="Proteomes" id="UP000644010">
    <property type="component" value="Unassembled WGS sequence"/>
</dbReference>
<dbReference type="Gene3D" id="1.25.40.390">
    <property type="match status" value="1"/>
</dbReference>
<evidence type="ECO:0000256" key="1">
    <source>
        <dbReference type="ARBA" id="ARBA00004442"/>
    </source>
</evidence>
<evidence type="ECO:0000256" key="3">
    <source>
        <dbReference type="ARBA" id="ARBA00022729"/>
    </source>
</evidence>
<keyword evidence="9" id="KW-1185">Reference proteome</keyword>
<feature type="domain" description="RagB/SusD" evidence="6">
    <location>
        <begin position="278"/>
        <end position="578"/>
    </location>
</feature>
<comment type="caution">
    <text evidence="8">The sequence shown here is derived from an EMBL/GenBank/DDBJ whole genome shotgun (WGS) entry which is preliminary data.</text>
</comment>
<keyword evidence="4" id="KW-0472">Membrane</keyword>
<accession>A0ABR7DX82</accession>
<keyword evidence="5" id="KW-0998">Cell outer membrane</keyword>
<reference evidence="8 9" key="1">
    <citation type="submission" date="2020-08" db="EMBL/GenBank/DDBJ databases">
        <title>Genome public.</title>
        <authorList>
            <person name="Liu C."/>
            <person name="Sun Q."/>
        </authorList>
    </citation>
    <scope>NUCLEOTIDE SEQUENCE [LARGE SCALE GENOMIC DNA]</scope>
    <source>
        <strain evidence="8 9">BX2</strain>
    </source>
</reference>
<proteinExistence type="inferred from homology"/>
<dbReference type="SUPFAM" id="SSF48452">
    <property type="entry name" value="TPR-like"/>
    <property type="match status" value="1"/>
</dbReference>
<evidence type="ECO:0000313" key="9">
    <source>
        <dbReference type="Proteomes" id="UP000644010"/>
    </source>
</evidence>
<dbReference type="RefSeq" id="WP_186958420.1">
    <property type="nucleotide sequence ID" value="NZ_JACOOI010000003.1"/>
</dbReference>
<keyword evidence="3" id="KW-0732">Signal</keyword>
<dbReference type="EMBL" id="JACOOI010000003">
    <property type="protein sequence ID" value="MBC5642122.1"/>
    <property type="molecule type" value="Genomic_DNA"/>
</dbReference>
<evidence type="ECO:0000256" key="4">
    <source>
        <dbReference type="ARBA" id="ARBA00023136"/>
    </source>
</evidence>
<gene>
    <name evidence="8" type="ORF">H8S77_04405</name>
</gene>
<dbReference type="InterPro" id="IPR033985">
    <property type="entry name" value="SusD-like_N"/>
</dbReference>